<dbReference type="SUPFAM" id="SSF51735">
    <property type="entry name" value="NAD(P)-binding Rossmann-fold domains"/>
    <property type="match status" value="1"/>
</dbReference>
<dbReference type="GO" id="GO:0016491">
    <property type="term" value="F:oxidoreductase activity"/>
    <property type="evidence" value="ECO:0007669"/>
    <property type="project" value="InterPro"/>
</dbReference>
<dbReference type="AlphaFoldDB" id="A0A917MQT2"/>
<dbReference type="InterPro" id="IPR036291">
    <property type="entry name" value="NAD(P)-bd_dom_sf"/>
</dbReference>
<name>A0A917MQT2_9MICC</name>
<dbReference type="SMART" id="SM00829">
    <property type="entry name" value="PKS_ER"/>
    <property type="match status" value="1"/>
</dbReference>
<organism evidence="2 3">
    <name type="scientific">Rothia aerolata</name>
    <dbReference type="NCBI Taxonomy" id="1812262"/>
    <lineage>
        <taxon>Bacteria</taxon>
        <taxon>Bacillati</taxon>
        <taxon>Actinomycetota</taxon>
        <taxon>Actinomycetes</taxon>
        <taxon>Micrococcales</taxon>
        <taxon>Micrococcaceae</taxon>
        <taxon>Rothia</taxon>
    </lineage>
</organism>
<dbReference type="CDD" id="cd05188">
    <property type="entry name" value="MDR"/>
    <property type="match status" value="1"/>
</dbReference>
<dbReference type="EMBL" id="BMDC01000001">
    <property type="protein sequence ID" value="GGH58397.1"/>
    <property type="molecule type" value="Genomic_DNA"/>
</dbReference>
<dbReference type="Gene3D" id="3.40.50.720">
    <property type="entry name" value="NAD(P)-binding Rossmann-like Domain"/>
    <property type="match status" value="1"/>
</dbReference>
<protein>
    <submittedName>
        <fullName evidence="2">Alcohol dehydrogenase</fullName>
    </submittedName>
</protein>
<dbReference type="InterPro" id="IPR013154">
    <property type="entry name" value="ADH-like_N"/>
</dbReference>
<gene>
    <name evidence="2" type="ORF">GCM10007359_04540</name>
</gene>
<proteinExistence type="predicted"/>
<evidence type="ECO:0000313" key="2">
    <source>
        <dbReference type="EMBL" id="GGH58397.1"/>
    </source>
</evidence>
<dbReference type="Gene3D" id="3.90.180.10">
    <property type="entry name" value="Medium-chain alcohol dehydrogenases, catalytic domain"/>
    <property type="match status" value="1"/>
</dbReference>
<dbReference type="SUPFAM" id="SSF50129">
    <property type="entry name" value="GroES-like"/>
    <property type="match status" value="1"/>
</dbReference>
<dbReference type="PANTHER" id="PTHR43677:SF4">
    <property type="entry name" value="QUINONE OXIDOREDUCTASE-LIKE PROTEIN 2"/>
    <property type="match status" value="1"/>
</dbReference>
<comment type="caution">
    <text evidence="2">The sequence shown here is derived from an EMBL/GenBank/DDBJ whole genome shotgun (WGS) entry which is preliminary data.</text>
</comment>
<accession>A0A917MQT2</accession>
<dbReference type="InterPro" id="IPR051397">
    <property type="entry name" value="Zn-ADH-like_protein"/>
</dbReference>
<evidence type="ECO:0000313" key="3">
    <source>
        <dbReference type="Proteomes" id="UP000600171"/>
    </source>
</evidence>
<dbReference type="Proteomes" id="UP000600171">
    <property type="component" value="Unassembled WGS sequence"/>
</dbReference>
<dbReference type="RefSeq" id="WP_188358703.1">
    <property type="nucleotide sequence ID" value="NZ_BMDC01000001.1"/>
</dbReference>
<dbReference type="InterPro" id="IPR020843">
    <property type="entry name" value="ER"/>
</dbReference>
<sequence>MKSFAILGEEAKSFPFVQYLGKVSIGETYINIGVMEHEQPDFDEDAPDNANMVLVKVRALSCNYRDKSIMLLHAQQVKENPRIPFSFIGSEFSGTVVAMGKNVSNFRINDDVMPNASYPDPPAEGVLPGIVSNHTGAGWLKIHESKLIKKPQEMTHVEATCFCLGAQTAMSMVRRSNLRPGESSLIMSARSVTSQFLYDAVTNISPDVFLSTTDPAKISNIDINRLIRPKYSEEHSFLQNFATGLPVEFDKYDVIFDPFFDLHIDRILPYLKAGGRYITCGLQGQHPEFVDKDRSSSTNSSFNNTLYFAIMRNLTIIGNCIGTSGDLRNGLKLFEDGLMRPNIDTIYSPEEALRFIEHTFLDENKNGKVVMSLD</sequence>
<dbReference type="InterPro" id="IPR011032">
    <property type="entry name" value="GroES-like_sf"/>
</dbReference>
<dbReference type="PANTHER" id="PTHR43677">
    <property type="entry name" value="SHORT-CHAIN DEHYDROGENASE/REDUCTASE"/>
    <property type="match status" value="1"/>
</dbReference>
<feature type="domain" description="Enoyl reductase (ER)" evidence="1">
    <location>
        <begin position="33"/>
        <end position="371"/>
    </location>
</feature>
<reference evidence="2 3" key="1">
    <citation type="journal article" date="2014" name="Int. J. Syst. Evol. Microbiol.">
        <title>Complete genome sequence of Corynebacterium casei LMG S-19264T (=DSM 44701T), isolated from a smear-ripened cheese.</title>
        <authorList>
            <consortium name="US DOE Joint Genome Institute (JGI-PGF)"/>
            <person name="Walter F."/>
            <person name="Albersmeier A."/>
            <person name="Kalinowski J."/>
            <person name="Ruckert C."/>
        </authorList>
    </citation>
    <scope>NUCLEOTIDE SEQUENCE [LARGE SCALE GENOMIC DNA]</scope>
    <source>
        <strain evidence="2 3">CCM 8669</strain>
    </source>
</reference>
<dbReference type="Pfam" id="PF08240">
    <property type="entry name" value="ADH_N"/>
    <property type="match status" value="1"/>
</dbReference>
<evidence type="ECO:0000259" key="1">
    <source>
        <dbReference type="SMART" id="SM00829"/>
    </source>
</evidence>
<keyword evidence="3" id="KW-1185">Reference proteome</keyword>